<dbReference type="InterPro" id="IPR046960">
    <property type="entry name" value="PPR_At4g14850-like_plant"/>
</dbReference>
<evidence type="ECO:0000256" key="3">
    <source>
        <dbReference type="PROSITE-ProRule" id="PRU00708"/>
    </source>
</evidence>
<dbReference type="PANTHER" id="PTHR47926:SF450">
    <property type="entry name" value="DYW DOMAIN-CONTAINING PROTEIN"/>
    <property type="match status" value="1"/>
</dbReference>
<evidence type="ECO:0000313" key="5">
    <source>
        <dbReference type="Proteomes" id="UP000233837"/>
    </source>
</evidence>
<dbReference type="FunFam" id="1.25.40.10:FF:000690">
    <property type="entry name" value="Pentatricopeptide repeat-containing protein"/>
    <property type="match status" value="1"/>
</dbReference>
<comment type="similarity">
    <text evidence="1">Belongs to the PPR family. PCMP-H subfamily.</text>
</comment>
<accession>A0A2I0WII7</accession>
<dbReference type="NCBIfam" id="TIGR00756">
    <property type="entry name" value="PPR"/>
    <property type="match status" value="3"/>
</dbReference>
<dbReference type="AlphaFoldDB" id="A0A2I0WII7"/>
<feature type="repeat" description="PPR" evidence="3">
    <location>
        <begin position="316"/>
        <end position="346"/>
    </location>
</feature>
<feature type="repeat" description="PPR" evidence="3">
    <location>
        <begin position="281"/>
        <end position="315"/>
    </location>
</feature>
<proteinExistence type="inferred from homology"/>
<dbReference type="GO" id="GO:0003729">
    <property type="term" value="F:mRNA binding"/>
    <property type="evidence" value="ECO:0007669"/>
    <property type="project" value="UniProtKB-ARBA"/>
</dbReference>
<gene>
    <name evidence="4" type="primary">PCMP-E30</name>
    <name evidence="4" type="ORF">MA16_Dca011259</name>
</gene>
<keyword evidence="5" id="KW-1185">Reference proteome</keyword>
<dbReference type="GO" id="GO:0009451">
    <property type="term" value="P:RNA modification"/>
    <property type="evidence" value="ECO:0007669"/>
    <property type="project" value="InterPro"/>
</dbReference>
<dbReference type="PROSITE" id="PS51375">
    <property type="entry name" value="PPR"/>
    <property type="match status" value="2"/>
</dbReference>
<organism evidence="4 5">
    <name type="scientific">Dendrobium catenatum</name>
    <dbReference type="NCBI Taxonomy" id="906689"/>
    <lineage>
        <taxon>Eukaryota</taxon>
        <taxon>Viridiplantae</taxon>
        <taxon>Streptophyta</taxon>
        <taxon>Embryophyta</taxon>
        <taxon>Tracheophyta</taxon>
        <taxon>Spermatophyta</taxon>
        <taxon>Magnoliopsida</taxon>
        <taxon>Liliopsida</taxon>
        <taxon>Asparagales</taxon>
        <taxon>Orchidaceae</taxon>
        <taxon>Epidendroideae</taxon>
        <taxon>Malaxideae</taxon>
        <taxon>Dendrobiinae</taxon>
        <taxon>Dendrobium</taxon>
    </lineage>
</organism>
<dbReference type="PANTHER" id="PTHR47926">
    <property type="entry name" value="PENTATRICOPEPTIDE REPEAT-CONTAINING PROTEIN"/>
    <property type="match status" value="1"/>
</dbReference>
<dbReference type="Pfam" id="PF20431">
    <property type="entry name" value="E_motif"/>
    <property type="match status" value="1"/>
</dbReference>
<evidence type="ECO:0000256" key="2">
    <source>
        <dbReference type="ARBA" id="ARBA00022737"/>
    </source>
</evidence>
<dbReference type="InterPro" id="IPR046849">
    <property type="entry name" value="E2_motif"/>
</dbReference>
<keyword evidence="2" id="KW-0677">Repeat</keyword>
<sequence length="494" mass="54791">MIEQAVDWQQVLIFFIDKSPTKSPLRFKQIHALFLTTGLALHSYPFSRLLLLSSLPPLSSSLDGNLSYSFSLLLRSPRPPSTFLSNTLISSLASSGHHFLALSLFATIPTSPNSHTYPSLLKACSASPFFFPSGLALHAHLLKTLPFPLDPFVLTSLVILHSRRGRHRSCRQLFDQIPQPDLPAWNAILSCSEAKEVLSLFQRLQLSASLPNEITLLSLIGACGDLSALSQGIWAHAYLNRSSGGGLVFNCFLGGALIDMYSNSGRLDLAYQVFTQLPQKDIFCYNAMMRGLATHGDGHGALALFEEIKRKGIRPDEVTFLMIMAACSHAGLVEDGRRCFDRMEEEFGILPKLEHYGCLVDILGRAGKLEEAEKVVRKMPMEPNGILFRALLGACRVHNMLQIDEKVTNKLKELEPNHGGSYVLLSNIYADFGKWDGAVLLRKEMKERGIGKSPGLSAVEIDGVVEEFSIGDQSHPQIKEIYELLDQISRRFHE</sequence>
<evidence type="ECO:0000313" key="4">
    <source>
        <dbReference type="EMBL" id="PKU75483.1"/>
    </source>
</evidence>
<dbReference type="Pfam" id="PF01535">
    <property type="entry name" value="PPR"/>
    <property type="match status" value="2"/>
</dbReference>
<dbReference type="Proteomes" id="UP000233837">
    <property type="component" value="Unassembled WGS sequence"/>
</dbReference>
<dbReference type="InterPro" id="IPR002885">
    <property type="entry name" value="PPR_rpt"/>
</dbReference>
<dbReference type="Gene3D" id="1.25.40.10">
    <property type="entry name" value="Tetratricopeptide repeat domain"/>
    <property type="match status" value="4"/>
</dbReference>
<dbReference type="Pfam" id="PF20430">
    <property type="entry name" value="Eplus_motif"/>
    <property type="match status" value="1"/>
</dbReference>
<reference evidence="4 5" key="1">
    <citation type="journal article" date="2016" name="Sci. Rep.">
        <title>The Dendrobium catenatum Lindl. genome sequence provides insights into polysaccharide synthase, floral development and adaptive evolution.</title>
        <authorList>
            <person name="Zhang G.Q."/>
            <person name="Xu Q."/>
            <person name="Bian C."/>
            <person name="Tsai W.C."/>
            <person name="Yeh C.M."/>
            <person name="Liu K.W."/>
            <person name="Yoshida K."/>
            <person name="Zhang L.S."/>
            <person name="Chang S.B."/>
            <person name="Chen F."/>
            <person name="Shi Y."/>
            <person name="Su Y.Y."/>
            <person name="Zhang Y.Q."/>
            <person name="Chen L.J."/>
            <person name="Yin Y."/>
            <person name="Lin M."/>
            <person name="Huang H."/>
            <person name="Deng H."/>
            <person name="Wang Z.W."/>
            <person name="Zhu S.L."/>
            <person name="Zhao X."/>
            <person name="Deng C."/>
            <person name="Niu S.C."/>
            <person name="Huang J."/>
            <person name="Wang M."/>
            <person name="Liu G.H."/>
            <person name="Yang H.J."/>
            <person name="Xiao X.J."/>
            <person name="Hsiao Y.Y."/>
            <person name="Wu W.L."/>
            <person name="Chen Y.Y."/>
            <person name="Mitsuda N."/>
            <person name="Ohme-Takagi M."/>
            <person name="Luo Y.B."/>
            <person name="Van de Peer Y."/>
            <person name="Liu Z.J."/>
        </authorList>
    </citation>
    <scope>NUCLEOTIDE SEQUENCE [LARGE SCALE GENOMIC DNA]</scope>
    <source>
        <tissue evidence="4">The whole plant</tissue>
    </source>
</reference>
<dbReference type="OrthoDB" id="185373at2759"/>
<dbReference type="EMBL" id="KZ502593">
    <property type="protein sequence ID" value="PKU75483.1"/>
    <property type="molecule type" value="Genomic_DNA"/>
</dbReference>
<reference evidence="4 5" key="2">
    <citation type="journal article" date="2017" name="Nature">
        <title>The Apostasia genome and the evolution of orchids.</title>
        <authorList>
            <person name="Zhang G.Q."/>
            <person name="Liu K.W."/>
            <person name="Li Z."/>
            <person name="Lohaus R."/>
            <person name="Hsiao Y.Y."/>
            <person name="Niu S.C."/>
            <person name="Wang J.Y."/>
            <person name="Lin Y.C."/>
            <person name="Xu Q."/>
            <person name="Chen L.J."/>
            <person name="Yoshida K."/>
            <person name="Fujiwara S."/>
            <person name="Wang Z.W."/>
            <person name="Zhang Y.Q."/>
            <person name="Mitsuda N."/>
            <person name="Wang M."/>
            <person name="Liu G.H."/>
            <person name="Pecoraro L."/>
            <person name="Huang H.X."/>
            <person name="Xiao X.J."/>
            <person name="Lin M."/>
            <person name="Wu X.Y."/>
            <person name="Wu W.L."/>
            <person name="Chen Y.Y."/>
            <person name="Chang S.B."/>
            <person name="Sakamoto S."/>
            <person name="Ohme-Takagi M."/>
            <person name="Yagi M."/>
            <person name="Zeng S.J."/>
            <person name="Shen C.Y."/>
            <person name="Yeh C.M."/>
            <person name="Luo Y.B."/>
            <person name="Tsai W.C."/>
            <person name="Van de Peer Y."/>
            <person name="Liu Z.J."/>
        </authorList>
    </citation>
    <scope>NUCLEOTIDE SEQUENCE [LARGE SCALE GENOMIC DNA]</scope>
    <source>
        <tissue evidence="4">The whole plant</tissue>
    </source>
</reference>
<evidence type="ECO:0000256" key="1">
    <source>
        <dbReference type="ARBA" id="ARBA00006643"/>
    </source>
</evidence>
<dbReference type="InterPro" id="IPR046848">
    <property type="entry name" value="E_motif"/>
</dbReference>
<name>A0A2I0WII7_9ASPA</name>
<protein>
    <submittedName>
        <fullName evidence="4">Pentatricopeptide repeat-containing protein</fullName>
    </submittedName>
</protein>
<dbReference type="InterPro" id="IPR011990">
    <property type="entry name" value="TPR-like_helical_dom_sf"/>
</dbReference>
<dbReference type="Pfam" id="PF13041">
    <property type="entry name" value="PPR_2"/>
    <property type="match status" value="1"/>
</dbReference>